<reference evidence="2 3" key="1">
    <citation type="submission" date="2018-02" db="EMBL/GenBank/DDBJ databases">
        <title>Reclassifiation of [Polyangium] brachysporum DSM 7029 as Guopingzhaonella breviflexa gen. nov., sp. nov., a member of the family Comamonadaceae.</title>
        <authorList>
            <person name="Tang B."/>
        </authorList>
    </citation>
    <scope>NUCLEOTIDE SEQUENCE [LARGE SCALE GENOMIC DNA]</scope>
    <source>
        <strain evidence="2 3">BCRC 80649</strain>
    </source>
</reference>
<comment type="caution">
    <text evidence="2">The sequence shown here is derived from an EMBL/GenBank/DDBJ whole genome shotgun (WGS) entry which is preliminary data.</text>
</comment>
<sequence>MRRLLAAGFLVALIPAGIAAPEDEEPAVAQTPLVDAAVTTRESLRATAEWLARGVDSWFGDRPFEEGGAVRNGRFDLRLLLRERKSPDLGARFNASFRLPNIERLGAQLFIGRDNPREVVTDQPNALSREQHLQRRDRRDDAFFAGLGVQGTGGFDFRVGLRGGPKPYAQVRYQHAWRFGPADTLDFRETVFLTRDDRFGSTTVLSYDHDFSPTLVGRWLNAATITQRSKRFEWSSNLGLYRFFGDQRLLSTEAIFRGREGGGVNIEEYGLRLSWEQPLHDVWLLGEISVGHFRERELATDPRRGLWALGLNLKIRF</sequence>
<dbReference type="AlphaFoldDB" id="A0A2S5STL3"/>
<proteinExistence type="predicted"/>
<dbReference type="EMBL" id="PSNX01000010">
    <property type="protein sequence ID" value="PPE65907.1"/>
    <property type="molecule type" value="Genomic_DNA"/>
</dbReference>
<evidence type="ECO:0000313" key="2">
    <source>
        <dbReference type="EMBL" id="PPE65907.1"/>
    </source>
</evidence>
<protein>
    <recommendedName>
        <fullName evidence="4">Alginate export domain-containing protein</fullName>
    </recommendedName>
</protein>
<accession>A0A2S5STL3</accession>
<feature type="chain" id="PRO_5015443687" description="Alginate export domain-containing protein" evidence="1">
    <location>
        <begin position="20"/>
        <end position="317"/>
    </location>
</feature>
<gene>
    <name evidence="2" type="ORF">C1704_11405</name>
</gene>
<feature type="signal peptide" evidence="1">
    <location>
        <begin position="1"/>
        <end position="19"/>
    </location>
</feature>
<organism evidence="2 3">
    <name type="scientific">Caldimonas caldifontis</name>
    <dbReference type="NCBI Taxonomy" id="1452508"/>
    <lineage>
        <taxon>Bacteria</taxon>
        <taxon>Pseudomonadati</taxon>
        <taxon>Pseudomonadota</taxon>
        <taxon>Betaproteobacteria</taxon>
        <taxon>Burkholderiales</taxon>
        <taxon>Sphaerotilaceae</taxon>
        <taxon>Caldimonas</taxon>
    </lineage>
</organism>
<dbReference type="Proteomes" id="UP000238605">
    <property type="component" value="Unassembled WGS sequence"/>
</dbReference>
<evidence type="ECO:0008006" key="4">
    <source>
        <dbReference type="Google" id="ProtNLM"/>
    </source>
</evidence>
<evidence type="ECO:0000313" key="3">
    <source>
        <dbReference type="Proteomes" id="UP000238605"/>
    </source>
</evidence>
<evidence type="ECO:0000256" key="1">
    <source>
        <dbReference type="SAM" id="SignalP"/>
    </source>
</evidence>
<keyword evidence="3" id="KW-1185">Reference proteome</keyword>
<keyword evidence="1" id="KW-0732">Signal</keyword>
<name>A0A2S5STL3_9BURK</name>